<evidence type="ECO:0000313" key="2">
    <source>
        <dbReference type="Proteomes" id="UP000002668"/>
    </source>
</evidence>
<dbReference type="VEuPathDB" id="FungiDB:LEMA_P018580.1"/>
<proteinExistence type="predicted"/>
<accession>E5AAN7</accession>
<reference evidence="2" key="1">
    <citation type="journal article" date="2011" name="Nat. Commun.">
        <title>Effector diversification within compartments of the Leptosphaeria maculans genome affected by Repeat-Induced Point mutations.</title>
        <authorList>
            <person name="Rouxel T."/>
            <person name="Grandaubert J."/>
            <person name="Hane J.K."/>
            <person name="Hoede C."/>
            <person name="van de Wouw A.P."/>
            <person name="Couloux A."/>
            <person name="Dominguez V."/>
            <person name="Anthouard V."/>
            <person name="Bally P."/>
            <person name="Bourras S."/>
            <person name="Cozijnsen A.J."/>
            <person name="Ciuffetti L.M."/>
            <person name="Degrave A."/>
            <person name="Dilmaghani A."/>
            <person name="Duret L."/>
            <person name="Fudal I."/>
            <person name="Goodwin S.B."/>
            <person name="Gout L."/>
            <person name="Glaser N."/>
            <person name="Linglin J."/>
            <person name="Kema G.H.J."/>
            <person name="Lapalu N."/>
            <person name="Lawrence C.B."/>
            <person name="May K."/>
            <person name="Meyer M."/>
            <person name="Ollivier B."/>
            <person name="Poulain J."/>
            <person name="Schoch C.L."/>
            <person name="Simon A."/>
            <person name="Spatafora J.W."/>
            <person name="Stachowiak A."/>
            <person name="Turgeon B.G."/>
            <person name="Tyler B.M."/>
            <person name="Vincent D."/>
            <person name="Weissenbach J."/>
            <person name="Amselem J."/>
            <person name="Quesneville H."/>
            <person name="Oliver R.P."/>
            <person name="Wincker P."/>
            <person name="Balesdent M.-H."/>
            <person name="Howlett B.J."/>
        </authorList>
    </citation>
    <scope>NUCLEOTIDE SEQUENCE [LARGE SCALE GENOMIC DNA]</scope>
    <source>
        <strain evidence="2">JN3 / isolate v23.1.3 / race Av1-4-5-6-7-8</strain>
    </source>
</reference>
<dbReference type="AlphaFoldDB" id="E5AAN7"/>
<dbReference type="EMBL" id="FP929138">
    <property type="protein sequence ID" value="CBY00728.1"/>
    <property type="molecule type" value="Genomic_DNA"/>
</dbReference>
<dbReference type="Proteomes" id="UP000002668">
    <property type="component" value="Genome"/>
</dbReference>
<protein>
    <submittedName>
        <fullName evidence="1">Predicted protein</fullName>
    </submittedName>
</protein>
<organism evidence="2">
    <name type="scientific">Leptosphaeria maculans (strain JN3 / isolate v23.1.3 / race Av1-4-5-6-7-8)</name>
    <name type="common">Blackleg fungus</name>
    <name type="synonym">Phoma lingam</name>
    <dbReference type="NCBI Taxonomy" id="985895"/>
    <lineage>
        <taxon>Eukaryota</taxon>
        <taxon>Fungi</taxon>
        <taxon>Dikarya</taxon>
        <taxon>Ascomycota</taxon>
        <taxon>Pezizomycotina</taxon>
        <taxon>Dothideomycetes</taxon>
        <taxon>Pleosporomycetidae</taxon>
        <taxon>Pleosporales</taxon>
        <taxon>Pleosporineae</taxon>
        <taxon>Leptosphaeriaceae</taxon>
        <taxon>Plenodomus</taxon>
        <taxon>Plenodomus lingam/Leptosphaeria maculans species complex</taxon>
    </lineage>
</organism>
<dbReference type="InParanoid" id="E5AAN7"/>
<sequence length="73" mass="8285">MAIYTCGLDAYPIQCTHSNVLLYKKKPADFQLSPQDGITENSQRRIRLTALQSSKQIFSKYTRSSAMRLDTAI</sequence>
<dbReference type="HOGENOM" id="CLU_2705277_0_0_1"/>
<name>E5AAN7_LEPMJ</name>
<evidence type="ECO:0000313" key="1">
    <source>
        <dbReference type="EMBL" id="CBY00728.1"/>
    </source>
</evidence>
<gene>
    <name evidence="1" type="ORF">LEMA_P018580.1</name>
</gene>
<keyword evidence="2" id="KW-1185">Reference proteome</keyword>